<dbReference type="KEGG" id="byl:A4V09_01325"/>
<gene>
    <name evidence="9" type="ORF">A4V09_01325</name>
</gene>
<sequence>MMKRKIATGKLKQSLLVLVLLCLGAAMLLPFFWVFATSLRLPKDSFSLPPSFFPTQWNWENYSHVFTSVPFFEFIKNSVVVTVSITGIQLVFSSMCAFAFARLKFKGGNLLFIYILTGLMIPYQSIIIAQFLIVTKMGLVDTHLALILPYLANPFGIFLLKQFMQTIPKSYDEAAIMDGANWWQIYWHVILPMSKPALVVCAFMKFIEQWNNFFAGLIYINSQEKYTLPMGMMLLRGFRSSGSVSMIMAGVMISLIVPALVYIFGQKYLIQGTVLSGLKS</sequence>
<evidence type="ECO:0000313" key="9">
    <source>
        <dbReference type="EMBL" id="ANU74519.1"/>
    </source>
</evidence>
<keyword evidence="5 7" id="KW-1133">Transmembrane helix</keyword>
<comment type="subcellular location">
    <subcellularLocation>
        <location evidence="1 7">Cell membrane</location>
        <topology evidence="1 7">Multi-pass membrane protein</topology>
    </subcellularLocation>
</comment>
<dbReference type="Gene3D" id="1.10.3720.10">
    <property type="entry name" value="MetI-like"/>
    <property type="match status" value="1"/>
</dbReference>
<name>A0A1C7I7H6_9FIRM</name>
<dbReference type="PANTHER" id="PTHR43744">
    <property type="entry name" value="ABC TRANSPORTER PERMEASE PROTEIN MG189-RELATED-RELATED"/>
    <property type="match status" value="1"/>
</dbReference>
<dbReference type="SUPFAM" id="SSF161098">
    <property type="entry name" value="MetI-like"/>
    <property type="match status" value="1"/>
</dbReference>
<dbReference type="PROSITE" id="PS50928">
    <property type="entry name" value="ABC_TM1"/>
    <property type="match status" value="1"/>
</dbReference>
<feature type="transmembrane region" description="Helical" evidence="7">
    <location>
        <begin position="79"/>
        <end position="100"/>
    </location>
</feature>
<dbReference type="PANTHER" id="PTHR43744:SF12">
    <property type="entry name" value="ABC TRANSPORTER PERMEASE PROTEIN MG189-RELATED"/>
    <property type="match status" value="1"/>
</dbReference>
<dbReference type="GO" id="GO:0005886">
    <property type="term" value="C:plasma membrane"/>
    <property type="evidence" value="ECO:0007669"/>
    <property type="project" value="UniProtKB-SubCell"/>
</dbReference>
<evidence type="ECO:0000256" key="5">
    <source>
        <dbReference type="ARBA" id="ARBA00022989"/>
    </source>
</evidence>
<dbReference type="InterPro" id="IPR035906">
    <property type="entry name" value="MetI-like_sf"/>
</dbReference>
<evidence type="ECO:0000256" key="4">
    <source>
        <dbReference type="ARBA" id="ARBA00022692"/>
    </source>
</evidence>
<feature type="transmembrane region" description="Helical" evidence="7">
    <location>
        <begin position="185"/>
        <end position="207"/>
    </location>
</feature>
<keyword evidence="2 7" id="KW-0813">Transport</keyword>
<dbReference type="AlphaFoldDB" id="A0A1C7I7H6"/>
<protein>
    <submittedName>
        <fullName evidence="9">ABC transporter permease</fullName>
    </submittedName>
</protein>
<dbReference type="GO" id="GO:0055085">
    <property type="term" value="P:transmembrane transport"/>
    <property type="evidence" value="ECO:0007669"/>
    <property type="project" value="InterPro"/>
</dbReference>
<evidence type="ECO:0000256" key="2">
    <source>
        <dbReference type="ARBA" id="ARBA00022448"/>
    </source>
</evidence>
<keyword evidence="10" id="KW-1185">Reference proteome</keyword>
<organism evidence="9 10">
    <name type="scientific">Blautia pseudococcoides</name>
    <dbReference type="NCBI Taxonomy" id="1796616"/>
    <lineage>
        <taxon>Bacteria</taxon>
        <taxon>Bacillati</taxon>
        <taxon>Bacillota</taxon>
        <taxon>Clostridia</taxon>
        <taxon>Lachnospirales</taxon>
        <taxon>Lachnospiraceae</taxon>
        <taxon>Blautia</taxon>
    </lineage>
</organism>
<dbReference type="CDD" id="cd06261">
    <property type="entry name" value="TM_PBP2"/>
    <property type="match status" value="1"/>
</dbReference>
<feature type="transmembrane region" description="Helical" evidence="7">
    <location>
        <begin position="112"/>
        <end position="133"/>
    </location>
</feature>
<evidence type="ECO:0000313" key="10">
    <source>
        <dbReference type="Proteomes" id="UP000092574"/>
    </source>
</evidence>
<evidence type="ECO:0000256" key="1">
    <source>
        <dbReference type="ARBA" id="ARBA00004651"/>
    </source>
</evidence>
<evidence type="ECO:0000256" key="6">
    <source>
        <dbReference type="ARBA" id="ARBA00023136"/>
    </source>
</evidence>
<dbReference type="InterPro" id="IPR000515">
    <property type="entry name" value="MetI-like"/>
</dbReference>
<evidence type="ECO:0000256" key="3">
    <source>
        <dbReference type="ARBA" id="ARBA00022475"/>
    </source>
</evidence>
<comment type="similarity">
    <text evidence="7">Belongs to the binding-protein-dependent transport system permease family.</text>
</comment>
<dbReference type="RefSeq" id="WP_065540750.1">
    <property type="nucleotide sequence ID" value="NZ_CP015405.2"/>
</dbReference>
<evidence type="ECO:0000259" key="8">
    <source>
        <dbReference type="PROSITE" id="PS50928"/>
    </source>
</evidence>
<keyword evidence="4 7" id="KW-0812">Transmembrane</keyword>
<feature type="transmembrane region" description="Helical" evidence="7">
    <location>
        <begin position="145"/>
        <end position="164"/>
    </location>
</feature>
<keyword evidence="6 7" id="KW-0472">Membrane</keyword>
<dbReference type="STRING" id="1796616.A4V09_01325"/>
<dbReference type="EMBL" id="CP015405">
    <property type="protein sequence ID" value="ANU74519.1"/>
    <property type="molecule type" value="Genomic_DNA"/>
</dbReference>
<dbReference type="Pfam" id="PF00528">
    <property type="entry name" value="BPD_transp_1"/>
    <property type="match status" value="1"/>
</dbReference>
<feature type="domain" description="ABC transmembrane type-1" evidence="8">
    <location>
        <begin position="75"/>
        <end position="264"/>
    </location>
</feature>
<feature type="transmembrane region" description="Helical" evidence="7">
    <location>
        <begin position="242"/>
        <end position="264"/>
    </location>
</feature>
<reference evidence="9" key="1">
    <citation type="submission" date="2017-04" db="EMBL/GenBank/DDBJ databases">
        <title>Complete Genome Sequences of Twelve Strains of a Stable Defined Moderately Diverse Mouse Microbiota 2 (sDMDMm2).</title>
        <authorList>
            <person name="Uchimura Y."/>
            <person name="Wyss M."/>
            <person name="Brugiroux S."/>
            <person name="Limenitakis J.P."/>
            <person name="Stecher B."/>
            <person name="McCoy K.D."/>
            <person name="Macpherson A.J."/>
        </authorList>
    </citation>
    <scope>NUCLEOTIDE SEQUENCE</scope>
    <source>
        <strain evidence="9">YL58</strain>
    </source>
</reference>
<proteinExistence type="inferred from homology"/>
<keyword evidence="3" id="KW-1003">Cell membrane</keyword>
<dbReference type="OrthoDB" id="9787837at2"/>
<dbReference type="Proteomes" id="UP000092574">
    <property type="component" value="Chromosome"/>
</dbReference>
<accession>A0A1C7I7H6</accession>
<evidence type="ECO:0000256" key="7">
    <source>
        <dbReference type="RuleBase" id="RU363032"/>
    </source>
</evidence>